<dbReference type="PANTHER" id="PTHR43775">
    <property type="entry name" value="FATTY ACID SYNTHASE"/>
    <property type="match status" value="1"/>
</dbReference>
<evidence type="ECO:0000256" key="2">
    <source>
        <dbReference type="ARBA" id="ARBA00022553"/>
    </source>
</evidence>
<dbReference type="SMART" id="SM00827">
    <property type="entry name" value="PKS_AT"/>
    <property type="match status" value="1"/>
</dbReference>
<feature type="region of interest" description="Disordered" evidence="4">
    <location>
        <begin position="737"/>
        <end position="764"/>
    </location>
</feature>
<dbReference type="Gene3D" id="3.40.47.10">
    <property type="match status" value="1"/>
</dbReference>
<dbReference type="PROSITE" id="PS52004">
    <property type="entry name" value="KS3_2"/>
    <property type="match status" value="1"/>
</dbReference>
<dbReference type="GO" id="GO:0005737">
    <property type="term" value="C:cytoplasm"/>
    <property type="evidence" value="ECO:0007669"/>
    <property type="project" value="TreeGrafter"/>
</dbReference>
<dbReference type="SUPFAM" id="SSF47336">
    <property type="entry name" value="ACP-like"/>
    <property type="match status" value="1"/>
</dbReference>
<keyword evidence="3 7" id="KW-0808">Transferase</keyword>
<dbReference type="InterPro" id="IPR020841">
    <property type="entry name" value="PKS_Beta-ketoAc_synthase_dom"/>
</dbReference>
<feature type="domain" description="Ketosynthase family 3 (KS3)" evidence="6">
    <location>
        <begin position="1"/>
        <end position="291"/>
    </location>
</feature>
<evidence type="ECO:0000256" key="3">
    <source>
        <dbReference type="ARBA" id="ARBA00022679"/>
    </source>
</evidence>
<evidence type="ECO:0000256" key="1">
    <source>
        <dbReference type="ARBA" id="ARBA00022450"/>
    </source>
</evidence>
<dbReference type="GO" id="GO:0004312">
    <property type="term" value="F:fatty acid synthase activity"/>
    <property type="evidence" value="ECO:0007669"/>
    <property type="project" value="TreeGrafter"/>
</dbReference>
<dbReference type="EMBL" id="JACHJQ010000005">
    <property type="protein sequence ID" value="MBB4908411.1"/>
    <property type="molecule type" value="Genomic_DNA"/>
</dbReference>
<dbReference type="Pfam" id="PF00698">
    <property type="entry name" value="Acyl_transf_1"/>
    <property type="match status" value="1"/>
</dbReference>
<dbReference type="PANTHER" id="PTHR43775:SF37">
    <property type="entry name" value="SI:DKEY-61P9.11"/>
    <property type="match status" value="1"/>
</dbReference>
<dbReference type="SMART" id="SM00823">
    <property type="entry name" value="PKS_PP"/>
    <property type="match status" value="1"/>
</dbReference>
<dbReference type="Gene3D" id="3.40.366.10">
    <property type="entry name" value="Malonyl-Coenzyme A Acyl Carrier Protein, domain 2"/>
    <property type="match status" value="1"/>
</dbReference>
<dbReference type="InterPro" id="IPR014043">
    <property type="entry name" value="Acyl_transferase_dom"/>
</dbReference>
<dbReference type="InterPro" id="IPR050091">
    <property type="entry name" value="PKS_NRPS_Biosynth_Enz"/>
</dbReference>
<dbReference type="SUPFAM" id="SSF55048">
    <property type="entry name" value="Probable ACP-binding domain of malonyl-CoA ACP transacylase"/>
    <property type="match status" value="1"/>
</dbReference>
<dbReference type="PROSITE" id="PS50075">
    <property type="entry name" value="CARRIER"/>
    <property type="match status" value="1"/>
</dbReference>
<dbReference type="GO" id="GO:0031177">
    <property type="term" value="F:phosphopantetheine binding"/>
    <property type="evidence" value="ECO:0007669"/>
    <property type="project" value="InterPro"/>
</dbReference>
<dbReference type="GO" id="GO:0005886">
    <property type="term" value="C:plasma membrane"/>
    <property type="evidence" value="ECO:0007669"/>
    <property type="project" value="TreeGrafter"/>
</dbReference>
<accession>A0A7W7Q876</accession>
<dbReference type="InterPro" id="IPR020806">
    <property type="entry name" value="PKS_PP-bd"/>
</dbReference>
<dbReference type="InterPro" id="IPR016036">
    <property type="entry name" value="Malonyl_transacylase_ACP-bd"/>
</dbReference>
<feature type="compositionally biased region" description="Pro residues" evidence="4">
    <location>
        <begin position="745"/>
        <end position="764"/>
    </location>
</feature>
<keyword evidence="8" id="KW-1185">Reference proteome</keyword>
<sequence length="867" mass="91665">MSDVHAYLGSHRSSAPAGRIAHLLDLRGPAMGTEAHCASSLVAVHHARRALEAGEIEMAIVGGVNLLLRPDERAGLADAGIISPTYRSRFGDEDADGYVPAEGAVTLILKPLDDAIAAGDPVYATILGSGVCSNGRQALSASSTGVAGQEDLLRMTLREAGLSPADIDYVEAHGPGTAQGDVVELTALGNVLGEGREAGRPCLVGSVKSNIGHAEAAAGMAGLLKTALALRYRTIPATLHVRQPISLLAADDAPIELARYTQAWPDRGVPAVAGVTALGMFGIGAHVILGEAPPVTPPSRPAVDRAMLLPLSAEDPAALAGLASAYADTLAMARNPEDVCYSAGAHRTHLSHRVAVAAADRRTLVERLRRLADRRRIGEVAGKPARVVFVFSGQGSQWHGMARELLETEPVFARSMRECDELIRAEGGWSLLDLLAGETPMTGDDRVQPALWAIQVGLARMWRHWGIEPDLVIGHSMGEIAAATTAGALTPRDGAAVICRRSVLVGTLREPGAMVAVAIGEHEANEAIGEYADQVSVAVVNSGWSTVLAGTQDAVDTVVAPLRERGVHCRPVRTNYASHSPNVEPLRDGLVSALADVCPRAGDVPMHSTALDREVRGDELDAQYWMSNLREPVRFASAVRAVLADEVPTLFVEMSPHPLLVPAIDDEIAACEADFATAVPSLVRDVPAGESMRVALGAAYERGRVPDWSRLYDSGQRVSLPTYPWQRTRFWFSPPAQAPVRQVQSPPPPQEPPPQEPPTLVPPTLVPPTLVAPALVAPALAEQIASRAAEILAAPIDSIDTAAPLHVAGMDSVLAARLCLRLKQELDLRVPYADLIEDRSLLEVAEELCGKAARAESAELADLSLAH</sequence>
<name>A0A7W7Q876_9PSEU</name>
<dbReference type="GO" id="GO:0071770">
    <property type="term" value="P:DIM/DIP cell wall layer assembly"/>
    <property type="evidence" value="ECO:0007669"/>
    <property type="project" value="TreeGrafter"/>
</dbReference>
<dbReference type="SUPFAM" id="SSF52151">
    <property type="entry name" value="FabD/lysophospholipase-like"/>
    <property type="match status" value="1"/>
</dbReference>
<proteinExistence type="predicted"/>
<dbReference type="InterPro" id="IPR016035">
    <property type="entry name" value="Acyl_Trfase/lysoPLipase"/>
</dbReference>
<protein>
    <submittedName>
        <fullName evidence="7">Acyl transferase domain-containing protein</fullName>
    </submittedName>
</protein>
<dbReference type="SMART" id="SM00825">
    <property type="entry name" value="PKS_KS"/>
    <property type="match status" value="1"/>
</dbReference>
<evidence type="ECO:0000313" key="8">
    <source>
        <dbReference type="Proteomes" id="UP000520767"/>
    </source>
</evidence>
<dbReference type="InterPro" id="IPR036736">
    <property type="entry name" value="ACP-like_sf"/>
</dbReference>
<dbReference type="Proteomes" id="UP000520767">
    <property type="component" value="Unassembled WGS sequence"/>
</dbReference>
<dbReference type="Gene3D" id="3.30.70.3290">
    <property type="match status" value="1"/>
</dbReference>
<dbReference type="InterPro" id="IPR016039">
    <property type="entry name" value="Thiolase-like"/>
</dbReference>
<organism evidence="7 8">
    <name type="scientific">Actinophytocola algeriensis</name>
    <dbReference type="NCBI Taxonomy" id="1768010"/>
    <lineage>
        <taxon>Bacteria</taxon>
        <taxon>Bacillati</taxon>
        <taxon>Actinomycetota</taxon>
        <taxon>Actinomycetes</taxon>
        <taxon>Pseudonocardiales</taxon>
        <taxon>Pseudonocardiaceae</taxon>
    </lineage>
</organism>
<dbReference type="GO" id="GO:0006633">
    <property type="term" value="P:fatty acid biosynthetic process"/>
    <property type="evidence" value="ECO:0007669"/>
    <property type="project" value="TreeGrafter"/>
</dbReference>
<dbReference type="InterPro" id="IPR001227">
    <property type="entry name" value="Ac_transferase_dom_sf"/>
</dbReference>
<dbReference type="InterPro" id="IPR014030">
    <property type="entry name" value="Ketoacyl_synth_N"/>
</dbReference>
<dbReference type="AlphaFoldDB" id="A0A7W7Q876"/>
<comment type="caution">
    <text evidence="7">The sequence shown here is derived from an EMBL/GenBank/DDBJ whole genome shotgun (WGS) entry which is preliminary data.</text>
</comment>
<evidence type="ECO:0000259" key="5">
    <source>
        <dbReference type="PROSITE" id="PS50075"/>
    </source>
</evidence>
<feature type="domain" description="Carrier" evidence="5">
    <location>
        <begin position="775"/>
        <end position="852"/>
    </location>
</feature>
<dbReference type="Pfam" id="PF00550">
    <property type="entry name" value="PP-binding"/>
    <property type="match status" value="1"/>
</dbReference>
<dbReference type="Pfam" id="PF02801">
    <property type="entry name" value="Ketoacyl-synt_C"/>
    <property type="match status" value="1"/>
</dbReference>
<keyword evidence="2" id="KW-0597">Phosphoprotein</keyword>
<evidence type="ECO:0000259" key="6">
    <source>
        <dbReference type="PROSITE" id="PS52004"/>
    </source>
</evidence>
<dbReference type="Gene3D" id="1.10.1200.10">
    <property type="entry name" value="ACP-like"/>
    <property type="match status" value="1"/>
</dbReference>
<gene>
    <name evidence="7" type="ORF">FHR82_004664</name>
</gene>
<evidence type="ECO:0000313" key="7">
    <source>
        <dbReference type="EMBL" id="MBB4908411.1"/>
    </source>
</evidence>
<evidence type="ECO:0000256" key="4">
    <source>
        <dbReference type="SAM" id="MobiDB-lite"/>
    </source>
</evidence>
<dbReference type="InterPro" id="IPR009081">
    <property type="entry name" value="PP-bd_ACP"/>
</dbReference>
<dbReference type="SUPFAM" id="SSF53901">
    <property type="entry name" value="Thiolase-like"/>
    <property type="match status" value="2"/>
</dbReference>
<keyword evidence="1" id="KW-0596">Phosphopantetheine</keyword>
<dbReference type="Pfam" id="PF00109">
    <property type="entry name" value="ketoacyl-synt"/>
    <property type="match status" value="1"/>
</dbReference>
<dbReference type="Pfam" id="PF22621">
    <property type="entry name" value="CurL-like_PKS_C"/>
    <property type="match status" value="1"/>
</dbReference>
<reference evidence="7 8" key="1">
    <citation type="submission" date="2020-08" db="EMBL/GenBank/DDBJ databases">
        <title>Genomic Encyclopedia of Type Strains, Phase III (KMG-III): the genomes of soil and plant-associated and newly described type strains.</title>
        <authorList>
            <person name="Whitman W."/>
        </authorList>
    </citation>
    <scope>NUCLEOTIDE SEQUENCE [LARGE SCALE GENOMIC DNA]</scope>
    <source>
        <strain evidence="7 8">CECT 8960</strain>
    </source>
</reference>
<dbReference type="CDD" id="cd00833">
    <property type="entry name" value="PKS"/>
    <property type="match status" value="1"/>
</dbReference>
<dbReference type="InterPro" id="IPR014031">
    <property type="entry name" value="Ketoacyl_synth_C"/>
</dbReference>